<dbReference type="SUPFAM" id="SSF50405">
    <property type="entry name" value="Actin-crosslinking proteins"/>
    <property type="match status" value="1"/>
</dbReference>
<evidence type="ECO:0000313" key="5">
    <source>
        <dbReference type="EMBL" id="CAL8091228.1"/>
    </source>
</evidence>
<evidence type="ECO:0000256" key="2">
    <source>
        <dbReference type="ARBA" id="ARBA00010878"/>
    </source>
</evidence>
<dbReference type="Gene3D" id="2.80.10.50">
    <property type="match status" value="1"/>
</dbReference>
<evidence type="ECO:0000256" key="3">
    <source>
        <dbReference type="ARBA" id="ARBA00023242"/>
    </source>
</evidence>
<dbReference type="InterPro" id="IPR010414">
    <property type="entry name" value="FRG1"/>
</dbReference>
<dbReference type="PANTHER" id="PTHR12928">
    <property type="entry name" value="FRG1 PROTEIN"/>
    <property type="match status" value="1"/>
</dbReference>
<evidence type="ECO:0000313" key="6">
    <source>
        <dbReference type="Proteomes" id="UP001642540"/>
    </source>
</evidence>
<dbReference type="Pfam" id="PF06229">
    <property type="entry name" value="FRG1"/>
    <property type="match status" value="1"/>
</dbReference>
<dbReference type="EMBL" id="CAXLJM020000024">
    <property type="protein sequence ID" value="CAL8091228.1"/>
    <property type="molecule type" value="Genomic_DNA"/>
</dbReference>
<reference evidence="5 6" key="1">
    <citation type="submission" date="2024-08" db="EMBL/GenBank/DDBJ databases">
        <authorList>
            <person name="Cucini C."/>
            <person name="Frati F."/>
        </authorList>
    </citation>
    <scope>NUCLEOTIDE SEQUENCE [LARGE SCALE GENOMIC DNA]</scope>
</reference>
<accession>A0ABP1Q6I5</accession>
<keyword evidence="6" id="KW-1185">Reference proteome</keyword>
<organism evidence="5 6">
    <name type="scientific">Orchesella dallaii</name>
    <dbReference type="NCBI Taxonomy" id="48710"/>
    <lineage>
        <taxon>Eukaryota</taxon>
        <taxon>Metazoa</taxon>
        <taxon>Ecdysozoa</taxon>
        <taxon>Arthropoda</taxon>
        <taxon>Hexapoda</taxon>
        <taxon>Collembola</taxon>
        <taxon>Entomobryomorpha</taxon>
        <taxon>Entomobryoidea</taxon>
        <taxon>Orchesellidae</taxon>
        <taxon>Orchesellinae</taxon>
        <taxon>Orchesella</taxon>
    </lineage>
</organism>
<feature type="compositionally biased region" description="Basic and acidic residues" evidence="4">
    <location>
        <begin position="41"/>
        <end position="54"/>
    </location>
</feature>
<proteinExistence type="inferred from homology"/>
<comment type="caution">
    <text evidence="5">The sequence shown here is derived from an EMBL/GenBank/DDBJ whole genome shotgun (WGS) entry which is preliminary data.</text>
</comment>
<feature type="region of interest" description="Disordered" evidence="4">
    <location>
        <begin position="15"/>
        <end position="54"/>
    </location>
</feature>
<evidence type="ECO:0008006" key="7">
    <source>
        <dbReference type="Google" id="ProtNLM"/>
    </source>
</evidence>
<keyword evidence="3" id="KW-0539">Nucleus</keyword>
<dbReference type="PANTHER" id="PTHR12928:SF0">
    <property type="entry name" value="FSHD REGION GENE 1"/>
    <property type="match status" value="1"/>
</dbReference>
<protein>
    <recommendedName>
        <fullName evidence="7">Protein FRG1</fullName>
    </recommendedName>
</protein>
<dbReference type="InterPro" id="IPR008999">
    <property type="entry name" value="Actin-crosslinking"/>
</dbReference>
<sequence>MSGLYSIAKGGKLKLKGEKKAPKKKKRKADEVGKPGSSLSKRREEEADTEKHGGWWDAKKFEEMVGAVALEFRKQTYMKSLDDGSFTLGGPHDEGEGPHPEEIFTAIRINDDKIAIKSGYGKYLGVEKDGSITGRSDAVGAHEQWEPVFEEGKIALLAHNGYFMSADPDDDSIVASSRKAGDAEMVVIRCQTERVEKDDTPTEERGSIKDIELNYVKKFQKFQDKRMRLSKEDSEEVRRARAEGRLHESLLDRRAKMKADRYCK</sequence>
<gene>
    <name evidence="5" type="ORF">ODALV1_LOCUS7875</name>
</gene>
<comment type="similarity">
    <text evidence="2">Belongs to the FRG1 family.</text>
</comment>
<dbReference type="Proteomes" id="UP001642540">
    <property type="component" value="Unassembled WGS sequence"/>
</dbReference>
<comment type="subcellular location">
    <subcellularLocation>
        <location evidence="1">Nucleus</location>
        <location evidence="1">Nucleolus</location>
    </subcellularLocation>
</comment>
<evidence type="ECO:0000256" key="4">
    <source>
        <dbReference type="SAM" id="MobiDB-lite"/>
    </source>
</evidence>
<dbReference type="CDD" id="cd23338">
    <property type="entry name" value="beta-trefoil_FSCN_FRG1"/>
    <property type="match status" value="1"/>
</dbReference>
<evidence type="ECO:0000256" key="1">
    <source>
        <dbReference type="ARBA" id="ARBA00004604"/>
    </source>
</evidence>
<name>A0ABP1Q6I5_9HEXA</name>